<gene>
    <name evidence="1" type="ORF">CcrBL9_gp299</name>
</gene>
<accession>A0A385EC15</accession>
<organism evidence="1 2">
    <name type="scientific">Caulobacter phage CcrBL9</name>
    <dbReference type="NCBI Taxonomy" id="2283270"/>
    <lineage>
        <taxon>Viruses</taxon>
        <taxon>Duplodnaviria</taxon>
        <taxon>Heunggongvirae</taxon>
        <taxon>Uroviricota</taxon>
        <taxon>Caudoviricetes</taxon>
        <taxon>Jeanschmidtviridae</taxon>
        <taxon>Bertelyvirus</taxon>
        <taxon>Bertelyvirus BL9</taxon>
    </lineage>
</organism>
<name>A0A385EC15_9CAUD</name>
<dbReference type="Proteomes" id="UP000259421">
    <property type="component" value="Segment"/>
</dbReference>
<reference evidence="2" key="1">
    <citation type="submission" date="2018-07" db="EMBL/GenBank/DDBJ databases">
        <title>Giant CbK-like Caulobacter bacteriophages have genetically divergent genomes.</title>
        <authorList>
            <person name="Wilson K.M."/>
            <person name="Ely B."/>
        </authorList>
    </citation>
    <scope>NUCLEOTIDE SEQUENCE [LARGE SCALE GENOMIC DNA]</scope>
</reference>
<keyword evidence="2" id="KW-1185">Reference proteome</keyword>
<evidence type="ECO:0000313" key="1">
    <source>
        <dbReference type="EMBL" id="AXQ69323.1"/>
    </source>
</evidence>
<proteinExistence type="predicted"/>
<protein>
    <submittedName>
        <fullName evidence="1">Uncharacterized protein</fullName>
    </submittedName>
</protein>
<sequence length="101" mass="11309">MSERYEVRFITPTGVPNPKGAYTYSDALFVRDSAAKMDPPYALANPDIVRFTETVVPASAYPRLLEPLTGLEITEIRTALRRGCDERTAQRALAQMGIFDR</sequence>
<evidence type="ECO:0000313" key="2">
    <source>
        <dbReference type="Proteomes" id="UP000259421"/>
    </source>
</evidence>
<reference evidence="1 2" key="2">
    <citation type="submission" date="2018-09" db="EMBL/GenBank/DDBJ databases">
        <title>Giant CbK-like Caulobacter bacteriophages have genetically divergent genomes.</title>
        <authorList>
            <person name="Wilson K."/>
            <person name="Ely B."/>
        </authorList>
    </citation>
    <scope>NUCLEOTIDE SEQUENCE [LARGE SCALE GENOMIC DNA]</scope>
</reference>
<dbReference type="EMBL" id="MH588546">
    <property type="protein sequence ID" value="AXQ69323.1"/>
    <property type="molecule type" value="Genomic_DNA"/>
</dbReference>